<evidence type="ECO:0000256" key="5">
    <source>
        <dbReference type="ARBA" id="ARBA00023136"/>
    </source>
</evidence>
<keyword evidence="8" id="KW-0067">ATP-binding</keyword>
<keyword evidence="3" id="KW-0812">Transmembrane</keyword>
<sequence>MTGAVCAGQLLLLAILDPSDTGKTTLLTALEGRVSGHVEGIISYNGDNFSNSMRRRTGFVTQDSSMYPHLTVIESLVTLPFFACQTALPSKRKLSKLCWFPPGVTVLKHPPEEMNNLLSDDMLGLGTRRVTVLPGSGAMSRLRAPICESDV</sequence>
<evidence type="ECO:0000259" key="7">
    <source>
        <dbReference type="Pfam" id="PF00005"/>
    </source>
</evidence>
<dbReference type="GO" id="GO:0005524">
    <property type="term" value="F:ATP binding"/>
    <property type="evidence" value="ECO:0007669"/>
    <property type="project" value="UniProtKB-KW"/>
</dbReference>
<dbReference type="Pfam" id="PF00005">
    <property type="entry name" value="ABC_tran"/>
    <property type="match status" value="1"/>
</dbReference>
<dbReference type="GO" id="GO:0005886">
    <property type="term" value="C:plasma membrane"/>
    <property type="evidence" value="ECO:0007669"/>
    <property type="project" value="TreeGrafter"/>
</dbReference>
<gene>
    <name evidence="8" type="ORF">RJ641_002146</name>
</gene>
<accession>A0AAN8ZC79</accession>
<dbReference type="InterPro" id="IPR003439">
    <property type="entry name" value="ABC_transporter-like_ATP-bd"/>
</dbReference>
<keyword evidence="8" id="KW-0547">Nucleotide-binding</keyword>
<feature type="chain" id="PRO_5042938460" evidence="6">
    <location>
        <begin position="22"/>
        <end position="151"/>
    </location>
</feature>
<name>A0AAN8ZC79_9MAGN</name>
<keyword evidence="4" id="KW-1133">Transmembrane helix</keyword>
<evidence type="ECO:0000256" key="4">
    <source>
        <dbReference type="ARBA" id="ARBA00022989"/>
    </source>
</evidence>
<dbReference type="PANTHER" id="PTHR48041">
    <property type="entry name" value="ABC TRANSPORTER G FAMILY MEMBER 28"/>
    <property type="match status" value="1"/>
</dbReference>
<dbReference type="InterPro" id="IPR027417">
    <property type="entry name" value="P-loop_NTPase"/>
</dbReference>
<reference evidence="8 9" key="1">
    <citation type="submission" date="2023-12" db="EMBL/GenBank/DDBJ databases">
        <title>A high-quality genome assembly for Dillenia turbinata (Dilleniales).</title>
        <authorList>
            <person name="Chanderbali A."/>
        </authorList>
    </citation>
    <scope>NUCLEOTIDE SEQUENCE [LARGE SCALE GENOMIC DNA]</scope>
    <source>
        <strain evidence="8">LSX21</strain>
        <tissue evidence="8">Leaf</tissue>
    </source>
</reference>
<organism evidence="8 9">
    <name type="scientific">Dillenia turbinata</name>
    <dbReference type="NCBI Taxonomy" id="194707"/>
    <lineage>
        <taxon>Eukaryota</taxon>
        <taxon>Viridiplantae</taxon>
        <taxon>Streptophyta</taxon>
        <taxon>Embryophyta</taxon>
        <taxon>Tracheophyta</taxon>
        <taxon>Spermatophyta</taxon>
        <taxon>Magnoliopsida</taxon>
        <taxon>eudicotyledons</taxon>
        <taxon>Gunneridae</taxon>
        <taxon>Pentapetalae</taxon>
        <taxon>Dilleniales</taxon>
        <taxon>Dilleniaceae</taxon>
        <taxon>Dillenia</taxon>
    </lineage>
</organism>
<evidence type="ECO:0000256" key="1">
    <source>
        <dbReference type="ARBA" id="ARBA00004141"/>
    </source>
</evidence>
<evidence type="ECO:0000256" key="3">
    <source>
        <dbReference type="ARBA" id="ARBA00022692"/>
    </source>
</evidence>
<dbReference type="InterPro" id="IPR050352">
    <property type="entry name" value="ABCG_transporters"/>
</dbReference>
<feature type="signal peptide" evidence="6">
    <location>
        <begin position="1"/>
        <end position="21"/>
    </location>
</feature>
<keyword evidence="5" id="KW-0472">Membrane</keyword>
<evidence type="ECO:0000313" key="8">
    <source>
        <dbReference type="EMBL" id="KAK6932522.1"/>
    </source>
</evidence>
<keyword evidence="9" id="KW-1185">Reference proteome</keyword>
<dbReference type="Proteomes" id="UP001370490">
    <property type="component" value="Unassembled WGS sequence"/>
</dbReference>
<dbReference type="GO" id="GO:0016887">
    <property type="term" value="F:ATP hydrolysis activity"/>
    <property type="evidence" value="ECO:0007669"/>
    <property type="project" value="InterPro"/>
</dbReference>
<keyword evidence="2" id="KW-0813">Transport</keyword>
<dbReference type="Gene3D" id="3.40.50.300">
    <property type="entry name" value="P-loop containing nucleotide triphosphate hydrolases"/>
    <property type="match status" value="1"/>
</dbReference>
<evidence type="ECO:0000256" key="2">
    <source>
        <dbReference type="ARBA" id="ARBA00022448"/>
    </source>
</evidence>
<feature type="domain" description="ABC transporter" evidence="7">
    <location>
        <begin position="13"/>
        <end position="89"/>
    </location>
</feature>
<dbReference type="GO" id="GO:0042626">
    <property type="term" value="F:ATPase-coupled transmembrane transporter activity"/>
    <property type="evidence" value="ECO:0007669"/>
    <property type="project" value="TreeGrafter"/>
</dbReference>
<dbReference type="SUPFAM" id="SSF53795">
    <property type="entry name" value="PEP carboxykinase-like"/>
    <property type="match status" value="1"/>
</dbReference>
<proteinExistence type="predicted"/>
<dbReference type="EMBL" id="JBAMMX010000010">
    <property type="protein sequence ID" value="KAK6932522.1"/>
    <property type="molecule type" value="Genomic_DNA"/>
</dbReference>
<dbReference type="PANTHER" id="PTHR48041:SF111">
    <property type="entry name" value="ABC TRANSPORTER G FAMILY MEMBER 14"/>
    <property type="match status" value="1"/>
</dbReference>
<dbReference type="AlphaFoldDB" id="A0AAN8ZC79"/>
<comment type="caution">
    <text evidence="8">The sequence shown here is derived from an EMBL/GenBank/DDBJ whole genome shotgun (WGS) entry which is preliminary data.</text>
</comment>
<comment type="subcellular location">
    <subcellularLocation>
        <location evidence="1">Membrane</location>
        <topology evidence="1">Multi-pass membrane protein</topology>
    </subcellularLocation>
</comment>
<evidence type="ECO:0000313" key="9">
    <source>
        <dbReference type="Proteomes" id="UP001370490"/>
    </source>
</evidence>
<keyword evidence="6" id="KW-0732">Signal</keyword>
<protein>
    <submittedName>
        <fullName evidence="8">ABC transporter-like, ATP-binding domain</fullName>
    </submittedName>
</protein>
<evidence type="ECO:0000256" key="6">
    <source>
        <dbReference type="SAM" id="SignalP"/>
    </source>
</evidence>